<gene>
    <name evidence="1" type="ORF">E3D37_06545</name>
</gene>
<name>A0AAX2RWZ6_BURCE</name>
<comment type="caution">
    <text evidence="1">The sequence shown here is derived from an EMBL/GenBank/DDBJ whole genome shotgun (WGS) entry which is preliminary data.</text>
</comment>
<proteinExistence type="predicted"/>
<evidence type="ECO:0000313" key="1">
    <source>
        <dbReference type="EMBL" id="TEU52306.1"/>
    </source>
</evidence>
<dbReference type="Proteomes" id="UP000298234">
    <property type="component" value="Unassembled WGS sequence"/>
</dbReference>
<sequence>MSLVSMTKITEWAAGLTLSIAPWLASTAFAQATDTQVQEGIIGGQAVQLILRLDNHGPSLSGYVFEQNGGLLLPLEETPLADSPEAAPDLSIDVTDAKGQPFAMLMLRSFRWTDHKLAGDWVDLRSRVRTAFQFKQTAMFGSGYAAVAYDGDLLQVGKSGPYLFRVHAHKARGEFGGLVDRIDVYDRASGSKIQTLDHLQLDFNYTDTLEFDDYNGDGHTDFRASRLAIDGSGNRSTGSRSYFLFLNGQFRDFTPLDKLEEDGTPWFLPHGRIDVRQESDIDYRNRLATWNHYRFTSPGTLTFTGSTQGPMNR</sequence>
<dbReference type="RefSeq" id="WP_134255867.1">
    <property type="nucleotide sequence ID" value="NZ_SNSF01000013.1"/>
</dbReference>
<evidence type="ECO:0000313" key="2">
    <source>
        <dbReference type="Proteomes" id="UP000298234"/>
    </source>
</evidence>
<organism evidence="1 2">
    <name type="scientific">Burkholderia cepacia</name>
    <name type="common">Pseudomonas cepacia</name>
    <dbReference type="NCBI Taxonomy" id="292"/>
    <lineage>
        <taxon>Bacteria</taxon>
        <taxon>Pseudomonadati</taxon>
        <taxon>Pseudomonadota</taxon>
        <taxon>Betaproteobacteria</taxon>
        <taxon>Burkholderiales</taxon>
        <taxon>Burkholderiaceae</taxon>
        <taxon>Burkholderia</taxon>
        <taxon>Burkholderia cepacia complex</taxon>
    </lineage>
</organism>
<protein>
    <recommendedName>
        <fullName evidence="3">VCBS repeat-containing protein</fullName>
    </recommendedName>
</protein>
<dbReference type="AlphaFoldDB" id="A0AAX2RWZ6"/>
<evidence type="ECO:0008006" key="3">
    <source>
        <dbReference type="Google" id="ProtNLM"/>
    </source>
</evidence>
<dbReference type="EMBL" id="SNSQ01000005">
    <property type="protein sequence ID" value="TEU52306.1"/>
    <property type="molecule type" value="Genomic_DNA"/>
</dbReference>
<reference evidence="1 2" key="1">
    <citation type="submission" date="2019-03" db="EMBL/GenBank/DDBJ databases">
        <title>Burkholderia cepacia outbreak.</title>
        <authorList>
            <person name="Farzana R."/>
            <person name="Walsh T.R."/>
        </authorList>
    </citation>
    <scope>NUCLEOTIDE SEQUENCE [LARGE SCALE GENOMIC DNA]</scope>
    <source>
        <strain evidence="2">d13</strain>
    </source>
</reference>
<accession>A0AAX2RWZ6</accession>